<dbReference type="SUPFAM" id="SSF54211">
    <property type="entry name" value="Ribosomal protein S5 domain 2-like"/>
    <property type="match status" value="1"/>
</dbReference>
<dbReference type="InterPro" id="IPR012887">
    <property type="entry name" value="GDP_fucose_pyrophosphorylase"/>
</dbReference>
<evidence type="ECO:0000259" key="6">
    <source>
        <dbReference type="PROSITE" id="PS51934"/>
    </source>
</evidence>
<comment type="similarity">
    <text evidence="5">Belongs to the GHMP kinase family.</text>
</comment>
<evidence type="ECO:0000256" key="4">
    <source>
        <dbReference type="ARBA" id="ARBA00022840"/>
    </source>
</evidence>
<dbReference type="GO" id="GO:0050201">
    <property type="term" value="F:fucokinase activity"/>
    <property type="evidence" value="ECO:0007669"/>
    <property type="project" value="TreeGrafter"/>
</dbReference>
<dbReference type="Pfam" id="PF04970">
    <property type="entry name" value="LRAT"/>
    <property type="match status" value="1"/>
</dbReference>
<dbReference type="InterPro" id="IPR052203">
    <property type="entry name" value="GHMP_Kinase-Related"/>
</dbReference>
<comment type="caution">
    <text evidence="8">The sequence shown here is derived from an EMBL/GenBank/DDBJ whole genome shotgun (WGS) entry which is preliminary data.</text>
</comment>
<dbReference type="GO" id="GO:0005524">
    <property type="term" value="F:ATP binding"/>
    <property type="evidence" value="ECO:0007669"/>
    <property type="project" value="UniProtKB-KW"/>
</dbReference>
<dbReference type="PANTHER" id="PTHR32463">
    <property type="entry name" value="L-FUCOSE KINASE"/>
    <property type="match status" value="1"/>
</dbReference>
<dbReference type="Gene3D" id="3.90.1720.10">
    <property type="entry name" value="endopeptidase domain like (from Nostoc punctiforme)"/>
    <property type="match status" value="1"/>
</dbReference>
<dbReference type="FunFam" id="3.30.230.120:FF:000002">
    <property type="entry name" value="Bifunctional fucokinase/fucose pyrophosphorylase"/>
    <property type="match status" value="1"/>
</dbReference>
<keyword evidence="1" id="KW-0808">Transferase</keyword>
<evidence type="ECO:0000256" key="1">
    <source>
        <dbReference type="ARBA" id="ARBA00022679"/>
    </source>
</evidence>
<keyword evidence="10" id="KW-1185">Reference proteome</keyword>
<evidence type="ECO:0000313" key="9">
    <source>
        <dbReference type="Proteomes" id="UP000525078"/>
    </source>
</evidence>
<proteinExistence type="inferred from homology"/>
<dbReference type="InterPro" id="IPR013750">
    <property type="entry name" value="GHMP_kinase_C_dom"/>
</dbReference>
<organism evidence="8 10">
    <name type="scientific">Cannabis sativa</name>
    <name type="common">Hemp</name>
    <name type="synonym">Marijuana</name>
    <dbReference type="NCBI Taxonomy" id="3483"/>
    <lineage>
        <taxon>Eukaryota</taxon>
        <taxon>Viridiplantae</taxon>
        <taxon>Streptophyta</taxon>
        <taxon>Embryophyta</taxon>
        <taxon>Tracheophyta</taxon>
        <taxon>Spermatophyta</taxon>
        <taxon>Magnoliopsida</taxon>
        <taxon>eudicotyledons</taxon>
        <taxon>Gunneridae</taxon>
        <taxon>Pentapetalae</taxon>
        <taxon>rosids</taxon>
        <taxon>fabids</taxon>
        <taxon>Rosales</taxon>
        <taxon>Cannabaceae</taxon>
        <taxon>Cannabis</taxon>
    </lineage>
</organism>
<dbReference type="EMBL" id="JAATIQ010000013">
    <property type="protein sequence ID" value="KAF4400970.1"/>
    <property type="molecule type" value="Genomic_DNA"/>
</dbReference>
<dbReference type="InterPro" id="IPR006204">
    <property type="entry name" value="GHMP_kinase_N_dom"/>
</dbReference>
<dbReference type="EMBL" id="JAATIP010000047">
    <property type="protein sequence ID" value="KAF4384522.1"/>
    <property type="molecule type" value="Genomic_DNA"/>
</dbReference>
<dbReference type="Gene3D" id="3.30.230.120">
    <property type="match status" value="1"/>
</dbReference>
<dbReference type="Pfam" id="PF07959">
    <property type="entry name" value="Fucose_pyrophosphorylase"/>
    <property type="match status" value="1"/>
</dbReference>
<keyword evidence="4" id="KW-0067">ATP-binding</keyword>
<evidence type="ECO:0000256" key="5">
    <source>
        <dbReference type="ARBA" id="ARBA00038121"/>
    </source>
</evidence>
<dbReference type="Proteomes" id="UP000583929">
    <property type="component" value="Unassembled WGS sequence"/>
</dbReference>
<dbReference type="GO" id="GO:0042352">
    <property type="term" value="P:GDP-L-fucose salvage"/>
    <property type="evidence" value="ECO:0007669"/>
    <property type="project" value="TreeGrafter"/>
</dbReference>
<dbReference type="Proteomes" id="UP000525078">
    <property type="component" value="Unassembled WGS sequence"/>
</dbReference>
<evidence type="ECO:0000256" key="2">
    <source>
        <dbReference type="ARBA" id="ARBA00022741"/>
    </source>
</evidence>
<name>A0A7J6I2X7_CANSA</name>
<dbReference type="Pfam" id="PF08544">
    <property type="entry name" value="GHMP_kinases_C"/>
    <property type="match status" value="1"/>
</dbReference>
<dbReference type="InterPro" id="IPR020568">
    <property type="entry name" value="Ribosomal_Su5_D2-typ_SF"/>
</dbReference>
<dbReference type="InterPro" id="IPR036554">
    <property type="entry name" value="GHMP_kinase_C_sf"/>
</dbReference>
<dbReference type="SUPFAM" id="SSF55060">
    <property type="entry name" value="GHMP Kinase, C-terminal domain"/>
    <property type="match status" value="1"/>
</dbReference>
<accession>A0A7J6I2X7</accession>
<dbReference type="InterPro" id="IPR007053">
    <property type="entry name" value="LRAT_dom"/>
</dbReference>
<keyword evidence="2" id="KW-0547">Nucleotide-binding</keyword>
<dbReference type="PANTHER" id="PTHR32463:SF0">
    <property type="entry name" value="L-FUCOSE KINASE"/>
    <property type="match status" value="1"/>
</dbReference>
<dbReference type="PROSITE" id="PS51934">
    <property type="entry name" value="LRAT"/>
    <property type="match status" value="1"/>
</dbReference>
<evidence type="ECO:0000313" key="7">
    <source>
        <dbReference type="EMBL" id="KAF4384522.1"/>
    </source>
</evidence>
<feature type="domain" description="LRAT" evidence="6">
    <location>
        <begin position="1102"/>
        <end position="1245"/>
    </location>
</feature>
<dbReference type="Pfam" id="PF00288">
    <property type="entry name" value="GHMP_kinases_N"/>
    <property type="match status" value="1"/>
</dbReference>
<evidence type="ECO:0000256" key="3">
    <source>
        <dbReference type="ARBA" id="ARBA00022777"/>
    </source>
</evidence>
<evidence type="ECO:0000313" key="10">
    <source>
        <dbReference type="Proteomes" id="UP000583929"/>
    </source>
</evidence>
<sequence>MEPQRRPKFSRTKQKADLEGVLRKSWYHLRLSVRHPSRVPTWDAIVLTAASSEQAQLYEWQLKRAKRMGRIAASTVTIAVPDPLGQRIGSGAATLNAVHALARHYQKLGLGSDSEESSKDEVFHPSMVSFIAKRHVLLLHAGGDSKRVPWANPMGKVFLPLPYLAADDPDGPVPLLLEHILAIASGARQAFKNEGGIFIMTGDVLPCFDASTLILPEDTSCIITVPITLDIASNHGVVVASKSASLENSYMISPVDNLLQKPSLEELVKNSAILDDGRTLLDTGVIAVRGKGWLELVKLALSCQSLIEELLKSRKEMSLYEDMVAAWVPAKHEWLQLRPLGEELVNRLGKQQMFSYCAYDLLFLHYGTSSEVLDHLSGSGSGLVGRRHLCSIPATNVSDIAASAVVLSSKIAPGVSIGEDSLVYDSSISSGIQIGSLSIVVSINVPKVNETAENSYRFMLPDRHCLWEVPLLGCTERVIVYCGLHDNPKESISKGGTFCGKPWKKVLNDLQIEESDLWSSSGILEMCLWNAKIFPVCSYFEMLDLASWLMGLSEKSNEHFLVLWRSYPRVSLEELHKSIDFPKMCLGSSNHQAELAAGIAKACINYGMLGRNLSQLCEEILQKEVSGVEICKDFLDLCPKLLEQNAKILPKSRAYQVQVDLLRACSDESMASKLEHKVWDSVIDETASAVRYGFKDHLLEAPSSNSSRALCDNNGNEGSQSFHPRSVKVELPVRVDFVGGWSDTPPWSLERAGCVLNMALSLEGSLPIGVIIETTKVTGVFISDDAGNGLLIEDLTSITTPFSVNDPFRLVKSALLVTGIIHENCLVATGLRIRTWANVPRGSGLGTSSILAAAVIKGLIQITDGDASNENVARLVLVLEQLMGTGGGWQDQIGGLYPGIKFTASFPGVPLRLQVIPLLASTELIVELQQRLLVVFTGQVRLAHQVLQKVVIRYLRRDNLLVSSIKRLVELAKIGREALMNCDLDDLGEIMLEAWRLHQELDPYCSNEFVDRLFEFAHPYCCGYKLVGAGGGGFALLLAKDAENAAELKRLLQQDSKFDAFGFLGSEQFRRIWTPSQLRYNCLDCSVQHYTMDACKMFSVDARKTTLWSHHKRCIFVGGSKVVHFRPERNMNSSEASTDPYDSMSCPTFPDCGFRQPNSGVILSCLDCFLRNGSVYCFEYGVTPSVFLAKVRGGTCTTAASDPPETTIHRAMYLLQNGFGNYDVFQNNCEDFALYCKTGLLIMDKLGVGRSGQASSIIGAPLAAILSSPLKLLMPSPVGVATVTAGMYCMSRYATDIGVRTDVIKVAVEDLHVNLGWVGEPEEEIAEDSEPSNRALAIAR</sequence>
<reference evidence="9 10" key="1">
    <citation type="journal article" date="2020" name="bioRxiv">
        <title>Sequence and annotation of 42 cannabis genomes reveals extensive copy number variation in cannabinoid synthesis and pathogen resistance genes.</title>
        <authorList>
            <person name="Mckernan K.J."/>
            <person name="Helbert Y."/>
            <person name="Kane L.T."/>
            <person name="Ebling H."/>
            <person name="Zhang L."/>
            <person name="Liu B."/>
            <person name="Eaton Z."/>
            <person name="Mclaughlin S."/>
            <person name="Kingan S."/>
            <person name="Baybayan P."/>
            <person name="Concepcion G."/>
            <person name="Jordan M."/>
            <person name="Riva A."/>
            <person name="Barbazuk W."/>
            <person name="Harkins T."/>
        </authorList>
    </citation>
    <scope>NUCLEOTIDE SEQUENCE [LARGE SCALE GENOMIC DNA]</scope>
    <source>
        <strain evidence="9 10">cv. Jamaican Lion 4</strain>
        <strain evidence="8">Father</strain>
        <strain evidence="7">Mother</strain>
        <tissue evidence="8">Leaf</tissue>
    </source>
</reference>
<protein>
    <recommendedName>
        <fullName evidence="6">LRAT domain-containing protein</fullName>
    </recommendedName>
</protein>
<evidence type="ECO:0000313" key="8">
    <source>
        <dbReference type="EMBL" id="KAF4400970.1"/>
    </source>
</evidence>
<keyword evidence="3" id="KW-0418">Kinase</keyword>
<gene>
    <name evidence="7" type="ORF">F8388_003829</name>
    <name evidence="8" type="ORF">G4B88_013811</name>
</gene>
<dbReference type="PRINTS" id="PR00959">
    <property type="entry name" value="MEVGALKINASE"/>
</dbReference>